<evidence type="ECO:0000313" key="1">
    <source>
        <dbReference type="EMBL" id="KAH7974970.1"/>
    </source>
</evidence>
<sequence>MIKFTGRVVAKQFVKSKPNPDDIKVLVYCSVVGMAHDFELHQGGAWKMPLASRQPSGAYSSEPSLCSLRMLTVIKAACILHNFLSILNADVHHFTDRENSFGNVVPGHWRQGMPREEEGYFRLRTTRARNFEARAADARNLLMAYF</sequence>
<name>A0ACB8DRJ9_DERSI</name>
<dbReference type="Proteomes" id="UP000821865">
    <property type="component" value="Chromosome 10"/>
</dbReference>
<accession>A0ACB8DRJ9</accession>
<protein>
    <submittedName>
        <fullName evidence="1">Uncharacterized protein</fullName>
    </submittedName>
</protein>
<proteinExistence type="predicted"/>
<organism evidence="1 2">
    <name type="scientific">Dermacentor silvarum</name>
    <name type="common">Tick</name>
    <dbReference type="NCBI Taxonomy" id="543639"/>
    <lineage>
        <taxon>Eukaryota</taxon>
        <taxon>Metazoa</taxon>
        <taxon>Ecdysozoa</taxon>
        <taxon>Arthropoda</taxon>
        <taxon>Chelicerata</taxon>
        <taxon>Arachnida</taxon>
        <taxon>Acari</taxon>
        <taxon>Parasitiformes</taxon>
        <taxon>Ixodida</taxon>
        <taxon>Ixodoidea</taxon>
        <taxon>Ixodidae</taxon>
        <taxon>Rhipicephalinae</taxon>
        <taxon>Dermacentor</taxon>
    </lineage>
</organism>
<reference evidence="1" key="1">
    <citation type="submission" date="2020-05" db="EMBL/GenBank/DDBJ databases">
        <title>Large-scale comparative analyses of tick genomes elucidate their genetic diversity and vector capacities.</title>
        <authorList>
            <person name="Jia N."/>
            <person name="Wang J."/>
            <person name="Shi W."/>
            <person name="Du L."/>
            <person name="Sun Y."/>
            <person name="Zhan W."/>
            <person name="Jiang J."/>
            <person name="Wang Q."/>
            <person name="Zhang B."/>
            <person name="Ji P."/>
            <person name="Sakyi L.B."/>
            <person name="Cui X."/>
            <person name="Yuan T."/>
            <person name="Jiang B."/>
            <person name="Yang W."/>
            <person name="Lam T.T.-Y."/>
            <person name="Chang Q."/>
            <person name="Ding S."/>
            <person name="Wang X."/>
            <person name="Zhu J."/>
            <person name="Ruan X."/>
            <person name="Zhao L."/>
            <person name="Wei J."/>
            <person name="Que T."/>
            <person name="Du C."/>
            <person name="Cheng J."/>
            <person name="Dai P."/>
            <person name="Han X."/>
            <person name="Huang E."/>
            <person name="Gao Y."/>
            <person name="Liu J."/>
            <person name="Shao H."/>
            <person name="Ye R."/>
            <person name="Li L."/>
            <person name="Wei W."/>
            <person name="Wang X."/>
            <person name="Wang C."/>
            <person name="Yang T."/>
            <person name="Huo Q."/>
            <person name="Li W."/>
            <person name="Guo W."/>
            <person name="Chen H."/>
            <person name="Zhou L."/>
            <person name="Ni X."/>
            <person name="Tian J."/>
            <person name="Zhou Y."/>
            <person name="Sheng Y."/>
            <person name="Liu T."/>
            <person name="Pan Y."/>
            <person name="Xia L."/>
            <person name="Li J."/>
            <person name="Zhao F."/>
            <person name="Cao W."/>
        </authorList>
    </citation>
    <scope>NUCLEOTIDE SEQUENCE</scope>
    <source>
        <strain evidence="1">Dsil-2018</strain>
    </source>
</reference>
<dbReference type="EMBL" id="CM023479">
    <property type="protein sequence ID" value="KAH7974970.1"/>
    <property type="molecule type" value="Genomic_DNA"/>
</dbReference>
<keyword evidence="2" id="KW-1185">Reference proteome</keyword>
<comment type="caution">
    <text evidence="1">The sequence shown here is derived from an EMBL/GenBank/DDBJ whole genome shotgun (WGS) entry which is preliminary data.</text>
</comment>
<evidence type="ECO:0000313" key="2">
    <source>
        <dbReference type="Proteomes" id="UP000821865"/>
    </source>
</evidence>
<gene>
    <name evidence="1" type="ORF">HPB49_022128</name>
</gene>